<dbReference type="GO" id="GO:0071013">
    <property type="term" value="C:catalytic step 2 spliceosome"/>
    <property type="evidence" value="ECO:0007669"/>
    <property type="project" value="TreeGrafter"/>
</dbReference>
<dbReference type="PANTHER" id="PTHR45625:SF6">
    <property type="entry name" value="SPLICEOSOME-ASSOCIATED PROTEIN CWC27 HOMOLOG"/>
    <property type="match status" value="1"/>
</dbReference>
<dbReference type="SUPFAM" id="SSF50891">
    <property type="entry name" value="Cyclophilin-like"/>
    <property type="match status" value="2"/>
</dbReference>
<dbReference type="PANTHER" id="PTHR45625">
    <property type="entry name" value="PEPTIDYL-PROLYL CIS-TRANS ISOMERASE-RELATED"/>
    <property type="match status" value="1"/>
</dbReference>
<name>A0A9W7L4U8_9STRA</name>
<proteinExistence type="predicted"/>
<organism evidence="6 7">
    <name type="scientific">Triparma columacea</name>
    <dbReference type="NCBI Taxonomy" id="722753"/>
    <lineage>
        <taxon>Eukaryota</taxon>
        <taxon>Sar</taxon>
        <taxon>Stramenopiles</taxon>
        <taxon>Ochrophyta</taxon>
        <taxon>Bolidophyceae</taxon>
        <taxon>Parmales</taxon>
        <taxon>Triparmaceae</taxon>
        <taxon>Triparma</taxon>
    </lineage>
</organism>
<evidence type="ECO:0000256" key="3">
    <source>
        <dbReference type="SAM" id="MobiDB-lite"/>
    </source>
</evidence>
<dbReference type="Gene3D" id="2.40.100.10">
    <property type="entry name" value="Cyclophilin-like"/>
    <property type="match status" value="2"/>
</dbReference>
<dbReference type="Pfam" id="PF00160">
    <property type="entry name" value="Pro_isomerase"/>
    <property type="match status" value="2"/>
</dbReference>
<comment type="subcellular location">
    <subcellularLocation>
        <location evidence="1">Nucleus</location>
    </subcellularLocation>
</comment>
<keyword evidence="7" id="KW-1185">Reference proteome</keyword>
<accession>A0A9W7L4U8</accession>
<dbReference type="PRINTS" id="PR00153">
    <property type="entry name" value="CSAPPISMRASE"/>
</dbReference>
<dbReference type="PROSITE" id="PS50072">
    <property type="entry name" value="CSA_PPIASE_2"/>
    <property type="match status" value="1"/>
</dbReference>
<reference evidence="7" key="1">
    <citation type="journal article" date="2023" name="Commun. Biol.">
        <title>Genome analysis of Parmales, the sister group of diatoms, reveals the evolutionary specialization of diatoms from phago-mixotrophs to photoautotrophs.</title>
        <authorList>
            <person name="Ban H."/>
            <person name="Sato S."/>
            <person name="Yoshikawa S."/>
            <person name="Yamada K."/>
            <person name="Nakamura Y."/>
            <person name="Ichinomiya M."/>
            <person name="Sato N."/>
            <person name="Blanc-Mathieu R."/>
            <person name="Endo H."/>
            <person name="Kuwata A."/>
            <person name="Ogata H."/>
        </authorList>
    </citation>
    <scope>NUCLEOTIDE SEQUENCE [LARGE SCALE GENOMIC DNA]</scope>
</reference>
<dbReference type="InterPro" id="IPR044666">
    <property type="entry name" value="Cyclophilin_A-like"/>
</dbReference>
<comment type="caution">
    <text evidence="6">The sequence shown here is derived from an EMBL/GenBank/DDBJ whole genome shotgun (WGS) entry which is preliminary data.</text>
</comment>
<evidence type="ECO:0000256" key="2">
    <source>
        <dbReference type="ARBA" id="ARBA00023242"/>
    </source>
</evidence>
<gene>
    <name evidence="6" type="ORF">TrCOL_g5423</name>
</gene>
<feature type="compositionally biased region" description="Polar residues" evidence="3">
    <location>
        <begin position="499"/>
        <end position="508"/>
    </location>
</feature>
<feature type="transmembrane region" description="Helical" evidence="4">
    <location>
        <begin position="444"/>
        <end position="462"/>
    </location>
</feature>
<dbReference type="InterPro" id="IPR029000">
    <property type="entry name" value="Cyclophilin-like_dom_sf"/>
</dbReference>
<dbReference type="OrthoDB" id="423037at2759"/>
<feature type="region of interest" description="Disordered" evidence="3">
    <location>
        <begin position="480"/>
        <end position="508"/>
    </location>
</feature>
<feature type="compositionally biased region" description="Acidic residues" evidence="3">
    <location>
        <begin position="481"/>
        <end position="491"/>
    </location>
</feature>
<keyword evidence="4" id="KW-0472">Membrane</keyword>
<dbReference type="AlphaFoldDB" id="A0A9W7L4U8"/>
<evidence type="ECO:0000256" key="1">
    <source>
        <dbReference type="ARBA" id="ARBA00004123"/>
    </source>
</evidence>
<keyword evidence="2" id="KW-0539">Nucleus</keyword>
<evidence type="ECO:0000313" key="7">
    <source>
        <dbReference type="Proteomes" id="UP001165065"/>
    </source>
</evidence>
<evidence type="ECO:0000256" key="4">
    <source>
        <dbReference type="SAM" id="Phobius"/>
    </source>
</evidence>
<evidence type="ECO:0000259" key="5">
    <source>
        <dbReference type="PROSITE" id="PS50072"/>
    </source>
</evidence>
<dbReference type="GO" id="GO:0003755">
    <property type="term" value="F:peptidyl-prolyl cis-trans isomerase activity"/>
    <property type="evidence" value="ECO:0007669"/>
    <property type="project" value="InterPro"/>
</dbReference>
<keyword evidence="4" id="KW-0812">Transmembrane</keyword>
<dbReference type="Proteomes" id="UP001165065">
    <property type="component" value="Unassembled WGS sequence"/>
</dbReference>
<protein>
    <recommendedName>
        <fullName evidence="5">PPIase cyclophilin-type domain-containing protein</fullName>
    </recommendedName>
</protein>
<dbReference type="InterPro" id="IPR002130">
    <property type="entry name" value="Cyclophilin-type_PPIase_dom"/>
</dbReference>
<sequence>MSYYPPKYTSPNDYTVTWKIDGSPTPVSISCHRSWSPNGSDRLYSLVQSGFFNGGAFFRVVPGFIAQWGLSSDPFLNEHWDDPIADDPTGVKSNLKGTISFATAGPNTRTTQLFVNYADNVQLDDNGFTPVCSVVNGMDVLLNLKNPTPGDTYGLDQDAYASQGAFYIDSFKEDGIVDWIETQVTPYPQTLKGDELIETCGREMTVKSPDEFKLNFHTSYGDFSASCKRDRFPAQVDRVYNLARLGYYSQNYFFRVVNGPRISIVQFGTNGVPSVSNVYNYQSPGFPTAALGECGVIMPQPSVEVIKDPMESNKRGWISMSTSYNNDTGTTWNATAELFINKGDNGLQLDGKLFVPLCSITDDGMNVVDMLPSYGEVQELGGYGVNLGELYHYGNDVITKNDTFDGMGMLYSVTVGDGEGGGGGGEGGKGGGGGEIGDEIPTSLGIYLLLLVSLGMCVWGYFRKKGKNDNWQRVNELVNEGNDDDDDDEGWEGMGIAMSENTRSFSSS</sequence>
<evidence type="ECO:0000313" key="6">
    <source>
        <dbReference type="EMBL" id="GMI29028.1"/>
    </source>
</evidence>
<keyword evidence="4" id="KW-1133">Transmembrane helix</keyword>
<feature type="domain" description="PPIase cyclophilin-type" evidence="5">
    <location>
        <begin position="3"/>
        <end position="146"/>
    </location>
</feature>
<dbReference type="EMBL" id="BRYA01000675">
    <property type="protein sequence ID" value="GMI29028.1"/>
    <property type="molecule type" value="Genomic_DNA"/>
</dbReference>